<dbReference type="InterPro" id="IPR019734">
    <property type="entry name" value="TPR_rpt"/>
</dbReference>
<reference evidence="10" key="1">
    <citation type="submission" date="2016-10" db="EMBL/GenBank/DDBJ databases">
        <authorList>
            <person name="Varghese N."/>
            <person name="Submissions S."/>
        </authorList>
    </citation>
    <scope>NUCLEOTIDE SEQUENCE [LARGE SCALE GENOMIC DNA]</scope>
    <source>
        <strain evidence="10">CGMCC 4.5579</strain>
    </source>
</reference>
<dbReference type="InterPro" id="IPR002182">
    <property type="entry name" value="NB-ARC"/>
</dbReference>
<keyword evidence="4" id="KW-0804">Transcription</keyword>
<evidence type="ECO:0000313" key="10">
    <source>
        <dbReference type="Proteomes" id="UP000198727"/>
    </source>
</evidence>
<evidence type="ECO:0000256" key="1">
    <source>
        <dbReference type="ARBA" id="ARBA00005820"/>
    </source>
</evidence>
<dbReference type="GO" id="GO:0000160">
    <property type="term" value="P:phosphorelay signal transduction system"/>
    <property type="evidence" value="ECO:0007669"/>
    <property type="project" value="InterPro"/>
</dbReference>
<dbReference type="SMART" id="SM00382">
    <property type="entry name" value="AAA"/>
    <property type="match status" value="1"/>
</dbReference>
<dbReference type="SUPFAM" id="SSF48452">
    <property type="entry name" value="TPR-like"/>
    <property type="match status" value="3"/>
</dbReference>
<gene>
    <name evidence="9" type="ORF">SAMN05421810_11210</name>
</gene>
<dbReference type="Proteomes" id="UP000198727">
    <property type="component" value="Unassembled WGS sequence"/>
</dbReference>
<dbReference type="CDD" id="cd15831">
    <property type="entry name" value="BTAD"/>
    <property type="match status" value="1"/>
</dbReference>
<dbReference type="InterPro" id="IPR005158">
    <property type="entry name" value="BTAD"/>
</dbReference>
<dbReference type="AlphaFoldDB" id="A0A1I6ACU1"/>
<dbReference type="Gene3D" id="3.40.50.300">
    <property type="entry name" value="P-loop containing nucleotide triphosphate hydrolases"/>
    <property type="match status" value="1"/>
</dbReference>
<evidence type="ECO:0000256" key="3">
    <source>
        <dbReference type="ARBA" id="ARBA00023125"/>
    </source>
</evidence>
<dbReference type="GO" id="GO:0003677">
    <property type="term" value="F:DNA binding"/>
    <property type="evidence" value="ECO:0007669"/>
    <property type="project" value="UniProtKB-KW"/>
</dbReference>
<dbReference type="InterPro" id="IPR027417">
    <property type="entry name" value="P-loop_NTPase"/>
</dbReference>
<dbReference type="STRING" id="587909.SAMN05421810_11210"/>
<dbReference type="PANTHER" id="PTHR35807">
    <property type="entry name" value="TRANSCRIPTIONAL REGULATOR REDD-RELATED"/>
    <property type="match status" value="1"/>
</dbReference>
<evidence type="ECO:0000256" key="5">
    <source>
        <dbReference type="SAM" id="MobiDB-lite"/>
    </source>
</evidence>
<dbReference type="Pfam" id="PF00931">
    <property type="entry name" value="NB-ARC"/>
    <property type="match status" value="1"/>
</dbReference>
<evidence type="ECO:0000313" key="9">
    <source>
        <dbReference type="EMBL" id="SFQ66452.1"/>
    </source>
</evidence>
<dbReference type="SMART" id="SM00028">
    <property type="entry name" value="TPR"/>
    <property type="match status" value="4"/>
</dbReference>
<accession>A0A1I6ACU1</accession>
<dbReference type="GO" id="GO:0043531">
    <property type="term" value="F:ADP binding"/>
    <property type="evidence" value="ECO:0007669"/>
    <property type="project" value="InterPro"/>
</dbReference>
<dbReference type="InterPro" id="IPR016032">
    <property type="entry name" value="Sig_transdc_resp-reg_C-effctor"/>
</dbReference>
<dbReference type="EMBL" id="FOWW01000012">
    <property type="protein sequence ID" value="SFQ66452.1"/>
    <property type="molecule type" value="Genomic_DNA"/>
</dbReference>
<dbReference type="SUPFAM" id="SSF46894">
    <property type="entry name" value="C-terminal effector domain of the bipartite response regulators"/>
    <property type="match status" value="1"/>
</dbReference>
<dbReference type="SMART" id="SM01043">
    <property type="entry name" value="BTAD"/>
    <property type="match status" value="1"/>
</dbReference>
<feature type="domain" description="OmpR/PhoB-type" evidence="7">
    <location>
        <begin position="19"/>
        <end position="91"/>
    </location>
</feature>
<protein>
    <submittedName>
        <fullName evidence="9">DNA-binding transcriptional activator of the SARP family</fullName>
    </submittedName>
</protein>
<evidence type="ECO:0000259" key="7">
    <source>
        <dbReference type="SMART" id="SM00862"/>
    </source>
</evidence>
<keyword evidence="2" id="KW-0805">Transcription regulation</keyword>
<dbReference type="InterPro" id="IPR036388">
    <property type="entry name" value="WH-like_DNA-bd_sf"/>
</dbReference>
<dbReference type="SMART" id="SM00862">
    <property type="entry name" value="Trans_reg_C"/>
    <property type="match status" value="1"/>
</dbReference>
<evidence type="ECO:0000259" key="8">
    <source>
        <dbReference type="SMART" id="SM01043"/>
    </source>
</evidence>
<comment type="similarity">
    <text evidence="1">Belongs to the AfsR/DnrI/RedD regulatory family.</text>
</comment>
<dbReference type="RefSeq" id="WP_092535776.1">
    <property type="nucleotide sequence ID" value="NZ_FOWW01000012.1"/>
</dbReference>
<dbReference type="OrthoDB" id="581105at2"/>
<dbReference type="InterPro" id="IPR001867">
    <property type="entry name" value="OmpR/PhoB-type_DNA-bd"/>
</dbReference>
<dbReference type="InterPro" id="IPR011990">
    <property type="entry name" value="TPR-like_helical_dom_sf"/>
</dbReference>
<dbReference type="Gene3D" id="1.10.10.10">
    <property type="entry name" value="Winged helix-like DNA-binding domain superfamily/Winged helix DNA-binding domain"/>
    <property type="match status" value="1"/>
</dbReference>
<feature type="domain" description="AAA+ ATPase" evidence="6">
    <location>
        <begin position="302"/>
        <end position="442"/>
    </location>
</feature>
<dbReference type="PRINTS" id="PR00364">
    <property type="entry name" value="DISEASERSIST"/>
</dbReference>
<dbReference type="Pfam" id="PF03704">
    <property type="entry name" value="BTAD"/>
    <property type="match status" value="1"/>
</dbReference>
<sequence>MTTGTRFRVLGLLEVDHDGCRIPISAGKHRALLATLLLRANRTVTVAELTERIWRAAPPADPKGTIQKYVMRLRQVVPDSRIRTEPDGYRIEVTGDQLDLLRFQELIFAADRAAVVGDSTTEAALLRDALALWRQTPPLPDVPSEWVQQAEVPRLTELYLQAVERRIELDLAANRHKDVVAELAALVQDYPLRERFWSQRLRALFGAGRQGEALTAYREVVALLAGELGIAPGAELRAVHQQILRGTAEGGTRDVPRNPPDSASAGHRPQHHLPMSITGFVGRRTEVEQVVNALSAPGSGGLPELVVITGPAGAGKTTLAVHAAHQVAHLFPDGQLYVDMRAHADAVALSESEVLGHFLRSLGVTPDEQALTLDDQIATYRTLLAGRRILVVLDNVADATQVRPLLPGSPGCAVIVTSRHELTGLAVVPGGRFLSLGMLSPTEGHQLLASMLGERRVSAEPDAVRALVDACGGLALAVRLAGAHLLLHSDLGIGDYVEQLTAASPVQKLQVDGDEQANLAAAFDWSYRRLSPPQRRMLRLLSLVPGPDITPLSAAALMDISGSMASEYLEQLAAASLLTRRGAGRFGVHDLVRAYAADRCRDEELVRELHQAKLRLITCYIAAADAASTRFLPLTRLSRAALDPPPVAGEATMDDLDDNHASMVAAVRESADGDHPELTYHLADALRAYFMVRGHTVDWLTVVEIGLGAARRDRADEAIAAMLNSKGALRYHTGDTQQAEDCFRGALTIYERLESPVVHDVRVNLGIIAGVSGDPRLGVEYLTSALAGYRETGDVTVEHRTRENLVLALLQSGELEQAGRECVVLGGVGSRPDRYRALGMAGLVAQHTADLRAAARLLTEAAEASAAHGDHRTEICLRTAVAACQLEMGQVDQAMRLASTSLEWAQRDDRRSVASAETIRAGALRRAGRIAESRAGYVRALREARQARHRDQECEALIGWAELELEVHRLDDATAKAHEAVRHARRPRRPLRLTHALAVLAACHRRDGELGQAREAVDEALRTARACRYRLGEARALAELGEVEWAEGNRADAVRSWRLAETLYTQISSDRGRTMGRRIDELTDQDPAR</sequence>
<dbReference type="Gene3D" id="1.25.40.10">
    <property type="entry name" value="Tetratricopeptide repeat domain"/>
    <property type="match status" value="4"/>
</dbReference>
<dbReference type="PANTHER" id="PTHR35807:SF1">
    <property type="entry name" value="TRANSCRIPTIONAL REGULATOR REDD"/>
    <property type="match status" value="1"/>
</dbReference>
<dbReference type="SUPFAM" id="SSF52540">
    <property type="entry name" value="P-loop containing nucleoside triphosphate hydrolases"/>
    <property type="match status" value="1"/>
</dbReference>
<evidence type="ECO:0000259" key="6">
    <source>
        <dbReference type="SMART" id="SM00382"/>
    </source>
</evidence>
<feature type="region of interest" description="Disordered" evidence="5">
    <location>
        <begin position="247"/>
        <end position="273"/>
    </location>
</feature>
<keyword evidence="10" id="KW-1185">Reference proteome</keyword>
<evidence type="ECO:0000256" key="4">
    <source>
        <dbReference type="ARBA" id="ARBA00023163"/>
    </source>
</evidence>
<keyword evidence="3 9" id="KW-0238">DNA-binding</keyword>
<organism evidence="9 10">
    <name type="scientific">Amycolatopsis arida</name>
    <dbReference type="NCBI Taxonomy" id="587909"/>
    <lineage>
        <taxon>Bacteria</taxon>
        <taxon>Bacillati</taxon>
        <taxon>Actinomycetota</taxon>
        <taxon>Actinomycetes</taxon>
        <taxon>Pseudonocardiales</taxon>
        <taxon>Pseudonocardiaceae</taxon>
        <taxon>Amycolatopsis</taxon>
    </lineage>
</organism>
<feature type="domain" description="Bacterial transcriptional activator" evidence="8">
    <location>
        <begin position="98"/>
        <end position="244"/>
    </location>
</feature>
<dbReference type="InterPro" id="IPR051677">
    <property type="entry name" value="AfsR-DnrI-RedD_regulator"/>
</dbReference>
<proteinExistence type="inferred from homology"/>
<dbReference type="GO" id="GO:0006355">
    <property type="term" value="P:regulation of DNA-templated transcription"/>
    <property type="evidence" value="ECO:0007669"/>
    <property type="project" value="InterPro"/>
</dbReference>
<evidence type="ECO:0000256" key="2">
    <source>
        <dbReference type="ARBA" id="ARBA00023015"/>
    </source>
</evidence>
<dbReference type="Pfam" id="PF00486">
    <property type="entry name" value="Trans_reg_C"/>
    <property type="match status" value="1"/>
</dbReference>
<name>A0A1I6ACU1_9PSEU</name>
<dbReference type="InterPro" id="IPR003593">
    <property type="entry name" value="AAA+_ATPase"/>
</dbReference>